<dbReference type="CDD" id="cd16283">
    <property type="entry name" value="RomA-like_MBL-fold"/>
    <property type="match status" value="1"/>
</dbReference>
<evidence type="ECO:0000259" key="1">
    <source>
        <dbReference type="Pfam" id="PF12706"/>
    </source>
</evidence>
<reference evidence="3" key="1">
    <citation type="submission" date="2017-07" db="EMBL/GenBank/DDBJ databases">
        <title>Draft genome sequence of Effusibacillus lacus strain skLN1.</title>
        <authorList>
            <person name="Watanabe M."/>
            <person name="Kojima H."/>
            <person name="Fukui M."/>
        </authorList>
    </citation>
    <scope>NUCLEOTIDE SEQUENCE [LARGE SCALE GENOMIC DNA]</scope>
    <source>
        <strain evidence="3">skLN1</strain>
    </source>
</reference>
<dbReference type="OrthoDB" id="9805728at2"/>
<dbReference type="PANTHER" id="PTHR15032:SF36">
    <property type="entry name" value="METALLO-BETA-LACTAMASE DOMAIN-CONTAINING PROTEIN"/>
    <property type="match status" value="1"/>
</dbReference>
<gene>
    <name evidence="2" type="ORF">EFBL_0465</name>
</gene>
<dbReference type="InterPro" id="IPR024884">
    <property type="entry name" value="NAPE-PLD"/>
</dbReference>
<feature type="domain" description="Metallo-beta-lactamase" evidence="1">
    <location>
        <begin position="76"/>
        <end position="264"/>
    </location>
</feature>
<dbReference type="AlphaFoldDB" id="A0A292YIW9"/>
<dbReference type="SUPFAM" id="SSF56281">
    <property type="entry name" value="Metallo-hydrolase/oxidoreductase"/>
    <property type="match status" value="1"/>
</dbReference>
<dbReference type="Gene3D" id="3.60.15.10">
    <property type="entry name" value="Ribonuclease Z/Hydroxyacylglutathione hydrolase-like"/>
    <property type="match status" value="1"/>
</dbReference>
<dbReference type="Pfam" id="PF12706">
    <property type="entry name" value="Lactamase_B_2"/>
    <property type="match status" value="1"/>
</dbReference>
<name>A0A292YIW9_9BACL</name>
<keyword evidence="2" id="KW-0378">Hydrolase</keyword>
<evidence type="ECO:0000313" key="2">
    <source>
        <dbReference type="EMBL" id="GAX88851.1"/>
    </source>
</evidence>
<dbReference type="PANTHER" id="PTHR15032">
    <property type="entry name" value="N-ACYL-PHOSPHATIDYLETHANOLAMINE-HYDROLYZING PHOSPHOLIPASE D"/>
    <property type="match status" value="1"/>
</dbReference>
<dbReference type="GO" id="GO:0008270">
    <property type="term" value="F:zinc ion binding"/>
    <property type="evidence" value="ECO:0007669"/>
    <property type="project" value="InterPro"/>
</dbReference>
<sequence length="310" mass="35686">MAGTKRYHNLDNVGKTGSFQDMLRWQKERKLKNKDFSFRIPQAENVETDFLRMNRSAGTITWIGHSTLLLQMSGLNILADPVWANRMGFEKRLAPPGIHLAELPDIDVVLISHSHYDHLHFASLRGLKGNPLHLVPEGLGKLFRKKGFRQVEELCWWDQKRIGGVEFHFVPAQHWSRRTPWDTNTSHWGGWVITSAGSTLHFVGDSGYFRGFKEIGQRFDIDYVLMPIGAYEPEWFMSAQHVTPEEAVKAYLDLRADQFIPMHYGAFRLADDTPKEALERLLAEWDRLGLPQSKLKILKHGETLRISGKE</sequence>
<dbReference type="GO" id="GO:0005737">
    <property type="term" value="C:cytoplasm"/>
    <property type="evidence" value="ECO:0007669"/>
    <property type="project" value="TreeGrafter"/>
</dbReference>
<dbReference type="GO" id="GO:0070290">
    <property type="term" value="F:N-acylphosphatidylethanolamine-specific phospholipase D activity"/>
    <property type="evidence" value="ECO:0007669"/>
    <property type="project" value="InterPro"/>
</dbReference>
<dbReference type="EMBL" id="BDUF01000009">
    <property type="protein sequence ID" value="GAX88851.1"/>
    <property type="molecule type" value="Genomic_DNA"/>
</dbReference>
<proteinExistence type="predicted"/>
<dbReference type="InterPro" id="IPR036866">
    <property type="entry name" value="RibonucZ/Hydroxyglut_hydro"/>
</dbReference>
<protein>
    <submittedName>
        <fullName evidence="2">MBL fold metallo-hydrolase</fullName>
    </submittedName>
</protein>
<dbReference type="RefSeq" id="WP_096180554.1">
    <property type="nucleotide sequence ID" value="NZ_BDUF01000009.1"/>
</dbReference>
<keyword evidence="3" id="KW-1185">Reference proteome</keyword>
<evidence type="ECO:0000313" key="3">
    <source>
        <dbReference type="Proteomes" id="UP000217785"/>
    </source>
</evidence>
<accession>A0A292YIW9</accession>
<dbReference type="InterPro" id="IPR001279">
    <property type="entry name" value="Metallo-B-lactamas"/>
</dbReference>
<organism evidence="2 3">
    <name type="scientific">Effusibacillus lacus</name>
    <dbReference type="NCBI Taxonomy" id="1348429"/>
    <lineage>
        <taxon>Bacteria</taxon>
        <taxon>Bacillati</taxon>
        <taxon>Bacillota</taxon>
        <taxon>Bacilli</taxon>
        <taxon>Bacillales</taxon>
        <taxon>Alicyclobacillaceae</taxon>
        <taxon>Effusibacillus</taxon>
    </lineage>
</organism>
<dbReference type="PIRSF" id="PIRSF038896">
    <property type="entry name" value="NAPE-PLD"/>
    <property type="match status" value="1"/>
</dbReference>
<comment type="caution">
    <text evidence="2">The sequence shown here is derived from an EMBL/GenBank/DDBJ whole genome shotgun (WGS) entry which is preliminary data.</text>
</comment>
<dbReference type="Proteomes" id="UP000217785">
    <property type="component" value="Unassembled WGS sequence"/>
</dbReference>